<dbReference type="Proteomes" id="UP001056120">
    <property type="component" value="Linkage Group LG02"/>
</dbReference>
<keyword evidence="2" id="KW-1185">Reference proteome</keyword>
<proteinExistence type="predicted"/>
<reference evidence="2" key="1">
    <citation type="journal article" date="2022" name="Mol. Ecol. Resour.">
        <title>The genomes of chicory, endive, great burdock and yacon provide insights into Asteraceae palaeo-polyploidization history and plant inulin production.</title>
        <authorList>
            <person name="Fan W."/>
            <person name="Wang S."/>
            <person name="Wang H."/>
            <person name="Wang A."/>
            <person name="Jiang F."/>
            <person name="Liu H."/>
            <person name="Zhao H."/>
            <person name="Xu D."/>
            <person name="Zhang Y."/>
        </authorList>
    </citation>
    <scope>NUCLEOTIDE SEQUENCE [LARGE SCALE GENOMIC DNA]</scope>
    <source>
        <strain evidence="2">cv. Yunnan</strain>
    </source>
</reference>
<evidence type="ECO:0000313" key="2">
    <source>
        <dbReference type="Proteomes" id="UP001056120"/>
    </source>
</evidence>
<name>A0ACB9JW96_9ASTR</name>
<gene>
    <name evidence="1" type="ORF">L1987_05765</name>
</gene>
<protein>
    <submittedName>
        <fullName evidence="1">Uncharacterized protein</fullName>
    </submittedName>
</protein>
<dbReference type="EMBL" id="CM042019">
    <property type="protein sequence ID" value="KAI3824310.1"/>
    <property type="molecule type" value="Genomic_DNA"/>
</dbReference>
<sequence length="89" mass="10019">MVEKKRSSSGGVVVIDWWEGRSSCGGRRPQHRQIELRQLSVRSDILGYPPPATTKQSGQYCNLSIRSGDRVCFINMILFTGRTSFTTIL</sequence>
<organism evidence="1 2">
    <name type="scientific">Smallanthus sonchifolius</name>
    <dbReference type="NCBI Taxonomy" id="185202"/>
    <lineage>
        <taxon>Eukaryota</taxon>
        <taxon>Viridiplantae</taxon>
        <taxon>Streptophyta</taxon>
        <taxon>Embryophyta</taxon>
        <taxon>Tracheophyta</taxon>
        <taxon>Spermatophyta</taxon>
        <taxon>Magnoliopsida</taxon>
        <taxon>eudicotyledons</taxon>
        <taxon>Gunneridae</taxon>
        <taxon>Pentapetalae</taxon>
        <taxon>asterids</taxon>
        <taxon>campanulids</taxon>
        <taxon>Asterales</taxon>
        <taxon>Asteraceae</taxon>
        <taxon>Asteroideae</taxon>
        <taxon>Heliantheae alliance</taxon>
        <taxon>Millerieae</taxon>
        <taxon>Smallanthus</taxon>
    </lineage>
</organism>
<reference evidence="1 2" key="2">
    <citation type="journal article" date="2022" name="Mol. Ecol. Resour.">
        <title>The genomes of chicory, endive, great burdock and yacon provide insights into Asteraceae paleo-polyploidization history and plant inulin production.</title>
        <authorList>
            <person name="Fan W."/>
            <person name="Wang S."/>
            <person name="Wang H."/>
            <person name="Wang A."/>
            <person name="Jiang F."/>
            <person name="Liu H."/>
            <person name="Zhao H."/>
            <person name="Xu D."/>
            <person name="Zhang Y."/>
        </authorList>
    </citation>
    <scope>NUCLEOTIDE SEQUENCE [LARGE SCALE GENOMIC DNA]</scope>
    <source>
        <strain evidence="2">cv. Yunnan</strain>
        <tissue evidence="1">Leaves</tissue>
    </source>
</reference>
<evidence type="ECO:0000313" key="1">
    <source>
        <dbReference type="EMBL" id="KAI3824310.1"/>
    </source>
</evidence>
<comment type="caution">
    <text evidence="1">The sequence shown here is derived from an EMBL/GenBank/DDBJ whole genome shotgun (WGS) entry which is preliminary data.</text>
</comment>
<accession>A0ACB9JW96</accession>